<dbReference type="Pfam" id="PF21760">
    <property type="entry name" value="SecD_1st"/>
    <property type="match status" value="1"/>
</dbReference>
<dbReference type="GO" id="GO:0043952">
    <property type="term" value="P:protein transport by the Sec complex"/>
    <property type="evidence" value="ECO:0007669"/>
    <property type="project" value="UniProtKB-UniRule"/>
</dbReference>
<sequence length="555" mass="59323">MKLNNPLSNPRLLTFIIAIIFGIAFCVPSFFDTKGPKITLGLDLQGGLNLLLGVDTDEAIKSRYASMASSIEYEASQKDILLNSLQALESSVEFDLIDSDDTSGLNDILGGMRGVKYDSSDLHYTVVMTPEELQEVRNQALEQAIATIRNRLNEFGLAEPSVTRQGRDNILVEIPGQENLSQEERVRNLISKASFLQLMAVDEGSNSRVESMSDVEAQSLGDVILEYAETTKEAESYKKYNPNGTPKLLLKAVPILDGSMITNARVAYDENNRPAVAFELNSAGAKRFADFSGASIGKRMAIVLDNKIYSAPTIQARISSSGQITGSFTPEEATDLAITLRSGALPAPLAVLEKRSVGPSLGADSIRYSMMALIGGFVLVVGFMIVYYSMAGVIASSALIINLALIIAVMAIFEATLTLPGMAGIVLTVGVAVDANIIINERIREGLRAGEGIAKSIQIGYVNASRAIFDSNITSLIASVLLYAYGTGAIKGFAITTGIGILASIITAIIGTQGVYQALLPYLAKSERMGFWFGVSYPTKSNSVKSSIAQSSAKS</sequence>
<name>V8CCM5_9HELI</name>
<evidence type="ECO:0000256" key="5">
    <source>
        <dbReference type="ARBA" id="ARBA00022927"/>
    </source>
</evidence>
<evidence type="ECO:0000313" key="14">
    <source>
        <dbReference type="Proteomes" id="UP000018731"/>
    </source>
</evidence>
<feature type="transmembrane region" description="Helical" evidence="9">
    <location>
        <begin position="467"/>
        <end position="486"/>
    </location>
</feature>
<evidence type="ECO:0000256" key="4">
    <source>
        <dbReference type="ARBA" id="ARBA00022692"/>
    </source>
</evidence>
<comment type="function">
    <text evidence="9">Part of the Sec protein translocase complex. Interacts with the SecYEG preprotein conducting channel. SecDF uses the proton motive force (PMF) to complete protein translocation after the ATP-dependent function of SecA.</text>
</comment>
<dbReference type="PATRIC" id="fig|1357400.3.peg.594"/>
<dbReference type="GO" id="GO:0006605">
    <property type="term" value="P:protein targeting"/>
    <property type="evidence" value="ECO:0007669"/>
    <property type="project" value="UniProtKB-UniRule"/>
</dbReference>
<dbReference type="STRING" id="1357400.HMPREF2086_00439"/>
<feature type="domain" description="SecDF P1 head subdomain" evidence="12">
    <location>
        <begin position="243"/>
        <end position="347"/>
    </location>
</feature>
<evidence type="ECO:0000256" key="8">
    <source>
        <dbReference type="ARBA" id="ARBA00023136"/>
    </source>
</evidence>
<keyword evidence="4 9" id="KW-0812">Transmembrane</keyword>
<dbReference type="GO" id="GO:0015450">
    <property type="term" value="F:protein-transporting ATPase activity"/>
    <property type="evidence" value="ECO:0007669"/>
    <property type="project" value="InterPro"/>
</dbReference>
<proteinExistence type="inferred from homology"/>
<dbReference type="HAMAP" id="MF_01463_B">
    <property type="entry name" value="SecD_B"/>
    <property type="match status" value="1"/>
</dbReference>
<dbReference type="RefSeq" id="WP_023927119.1">
    <property type="nucleotide sequence ID" value="NZ_KI669454.1"/>
</dbReference>
<gene>
    <name evidence="9" type="primary">secD</name>
    <name evidence="13" type="ORF">HMPREF2086_00439</name>
</gene>
<evidence type="ECO:0000256" key="2">
    <source>
        <dbReference type="ARBA" id="ARBA00022448"/>
    </source>
</evidence>
<feature type="domain" description="Protein translocase subunit SecDF P1" evidence="11">
    <location>
        <begin position="141"/>
        <end position="203"/>
    </location>
</feature>
<feature type="transmembrane region" description="Helical" evidence="9">
    <location>
        <begin position="492"/>
        <end position="519"/>
    </location>
</feature>
<dbReference type="PRINTS" id="PR00702">
    <property type="entry name" value="ACRIFLAVINRP"/>
</dbReference>
<dbReference type="NCBIfam" id="TIGR00916">
    <property type="entry name" value="2A0604s01"/>
    <property type="match status" value="1"/>
</dbReference>
<comment type="caution">
    <text evidence="13">The sequence shown here is derived from an EMBL/GenBank/DDBJ whole genome shotgun (WGS) entry which is preliminary data.</text>
</comment>
<dbReference type="PANTHER" id="PTHR30081">
    <property type="entry name" value="PROTEIN-EXPORT MEMBRANE PROTEIN SEC"/>
    <property type="match status" value="1"/>
</dbReference>
<dbReference type="NCBIfam" id="TIGR01129">
    <property type="entry name" value="secD"/>
    <property type="match status" value="1"/>
</dbReference>
<comment type="subcellular location">
    <subcellularLocation>
        <location evidence="1 9">Cell membrane</location>
        <topology evidence="1 9">Multi-pass membrane protein</topology>
    </subcellularLocation>
</comment>
<feature type="domain" description="Protein export membrane protein SecD/SecF C-terminal" evidence="10">
    <location>
        <begin position="352"/>
        <end position="510"/>
    </location>
</feature>
<reference evidence="13 14" key="1">
    <citation type="journal article" date="2014" name="Genome Announc.">
        <title>Draft genome sequences of six enterohepatic helicobacter species isolated from humans and one from rhesus macaques.</title>
        <authorList>
            <person name="Shen Z."/>
            <person name="Sheh A."/>
            <person name="Young S.K."/>
            <person name="Abouelliel A."/>
            <person name="Ward D.V."/>
            <person name="Earl A.M."/>
            <person name="Fox J.G."/>
        </authorList>
    </citation>
    <scope>NUCLEOTIDE SEQUENCE [LARGE SCALE GENOMIC DNA]</scope>
    <source>
        <strain evidence="13 14">MIT 99-5501</strain>
    </source>
</reference>
<dbReference type="Proteomes" id="UP000018731">
    <property type="component" value="Unassembled WGS sequence"/>
</dbReference>
<keyword evidence="14" id="KW-1185">Reference proteome</keyword>
<dbReference type="GO" id="GO:0065002">
    <property type="term" value="P:intracellular protein transmembrane transport"/>
    <property type="evidence" value="ECO:0007669"/>
    <property type="project" value="UniProtKB-UniRule"/>
</dbReference>
<dbReference type="Gene3D" id="1.20.1640.10">
    <property type="entry name" value="Multidrug efflux transporter AcrB transmembrane domain"/>
    <property type="match status" value="1"/>
</dbReference>
<dbReference type="Gene3D" id="3.30.70.3400">
    <property type="match status" value="1"/>
</dbReference>
<dbReference type="Pfam" id="PF02355">
    <property type="entry name" value="SecD_SecF_C"/>
    <property type="match status" value="1"/>
</dbReference>
<dbReference type="HOGENOM" id="CLU_007894_4_3_7"/>
<organism evidence="13 14">
    <name type="scientific">Helicobacter macacae MIT 99-5501</name>
    <dbReference type="NCBI Taxonomy" id="1357400"/>
    <lineage>
        <taxon>Bacteria</taxon>
        <taxon>Pseudomonadati</taxon>
        <taxon>Campylobacterota</taxon>
        <taxon>Epsilonproteobacteria</taxon>
        <taxon>Campylobacterales</taxon>
        <taxon>Helicobacteraceae</taxon>
        <taxon>Helicobacter</taxon>
    </lineage>
</organism>
<evidence type="ECO:0000313" key="13">
    <source>
        <dbReference type="EMBL" id="ETD25104.1"/>
    </source>
</evidence>
<dbReference type="InterPro" id="IPR054384">
    <property type="entry name" value="SecDF_P1_head"/>
</dbReference>
<dbReference type="InterPro" id="IPR055344">
    <property type="entry name" value="SecD_SecF_C_bact"/>
</dbReference>
<evidence type="ECO:0000259" key="12">
    <source>
        <dbReference type="Pfam" id="PF22599"/>
    </source>
</evidence>
<protein>
    <recommendedName>
        <fullName evidence="9">Protein translocase subunit SecD</fullName>
    </recommendedName>
</protein>
<feature type="transmembrane region" description="Helical" evidence="9">
    <location>
        <begin position="12"/>
        <end position="31"/>
    </location>
</feature>
<dbReference type="SUPFAM" id="SSF82866">
    <property type="entry name" value="Multidrug efflux transporter AcrB transmembrane domain"/>
    <property type="match status" value="1"/>
</dbReference>
<feature type="transmembrane region" description="Helical" evidence="9">
    <location>
        <begin position="368"/>
        <end position="388"/>
    </location>
</feature>
<feature type="transmembrane region" description="Helical" evidence="9">
    <location>
        <begin position="419"/>
        <end position="439"/>
    </location>
</feature>
<evidence type="ECO:0000256" key="1">
    <source>
        <dbReference type="ARBA" id="ARBA00004651"/>
    </source>
</evidence>
<dbReference type="Gene3D" id="3.30.1360.200">
    <property type="match status" value="1"/>
</dbReference>
<keyword evidence="5 9" id="KW-0653">Protein transport</keyword>
<evidence type="ECO:0000256" key="6">
    <source>
        <dbReference type="ARBA" id="ARBA00022989"/>
    </source>
</evidence>
<dbReference type="Pfam" id="PF22599">
    <property type="entry name" value="SecDF_P1_head"/>
    <property type="match status" value="1"/>
</dbReference>
<dbReference type="eggNOG" id="COG0342">
    <property type="taxonomic scope" value="Bacteria"/>
</dbReference>
<evidence type="ECO:0000256" key="7">
    <source>
        <dbReference type="ARBA" id="ARBA00023010"/>
    </source>
</evidence>
<dbReference type="InterPro" id="IPR048634">
    <property type="entry name" value="SecD_SecF_C"/>
</dbReference>
<feature type="transmembrane region" description="Helical" evidence="9">
    <location>
        <begin position="393"/>
        <end position="413"/>
    </location>
</feature>
<evidence type="ECO:0000256" key="9">
    <source>
        <dbReference type="HAMAP-Rule" id="MF_01463"/>
    </source>
</evidence>
<evidence type="ECO:0000256" key="3">
    <source>
        <dbReference type="ARBA" id="ARBA00022475"/>
    </source>
</evidence>
<evidence type="ECO:0000259" key="11">
    <source>
        <dbReference type="Pfam" id="PF21760"/>
    </source>
</evidence>
<dbReference type="InterPro" id="IPR022813">
    <property type="entry name" value="SecD/SecF_arch_bac"/>
</dbReference>
<dbReference type="GO" id="GO:0005886">
    <property type="term" value="C:plasma membrane"/>
    <property type="evidence" value="ECO:0007669"/>
    <property type="project" value="UniProtKB-SubCell"/>
</dbReference>
<keyword evidence="3 9" id="KW-1003">Cell membrane</keyword>
<dbReference type="InterPro" id="IPR001036">
    <property type="entry name" value="Acrflvin-R"/>
</dbReference>
<evidence type="ECO:0000259" key="10">
    <source>
        <dbReference type="Pfam" id="PF02355"/>
    </source>
</evidence>
<dbReference type="InterPro" id="IPR048631">
    <property type="entry name" value="SecD_1st"/>
</dbReference>
<dbReference type="EMBL" id="AZJI01000001">
    <property type="protein sequence ID" value="ETD25104.1"/>
    <property type="molecule type" value="Genomic_DNA"/>
</dbReference>
<dbReference type="AlphaFoldDB" id="V8CCM5"/>
<dbReference type="FunFam" id="1.20.1640.10:FF:000004">
    <property type="entry name" value="Protein translocase subunit SecD"/>
    <property type="match status" value="1"/>
</dbReference>
<comment type="similarity">
    <text evidence="9">Belongs to the SecD/SecF family. SecD subfamily.</text>
</comment>
<keyword evidence="8 9" id="KW-0472">Membrane</keyword>
<dbReference type="InterPro" id="IPR005791">
    <property type="entry name" value="SecD"/>
</dbReference>
<dbReference type="OrthoDB" id="9805019at2"/>
<keyword evidence="7 9" id="KW-0811">Translocation</keyword>
<accession>V8CCM5</accession>
<dbReference type="PANTHER" id="PTHR30081:SF1">
    <property type="entry name" value="PROTEIN TRANSLOCASE SUBUNIT SECD"/>
    <property type="match status" value="1"/>
</dbReference>
<keyword evidence="2 9" id="KW-0813">Transport</keyword>
<keyword evidence="6 9" id="KW-1133">Transmembrane helix</keyword>
<comment type="subunit">
    <text evidence="9">Forms a complex with SecF. Part of the essential Sec protein translocation apparatus which comprises SecA, SecYEG and auxiliary proteins SecDF. Other proteins may also be involved.</text>
</comment>